<name>A0AC58S636_TOBAC</name>
<reference evidence="1" key="1">
    <citation type="journal article" date="2014" name="Nat. Commun.">
        <title>The tobacco genome sequence and its comparison with those of tomato and potato.</title>
        <authorList>
            <person name="Sierro N."/>
            <person name="Battey J.N."/>
            <person name="Ouadi S."/>
            <person name="Bakaher N."/>
            <person name="Bovet L."/>
            <person name="Willig A."/>
            <person name="Goepfert S."/>
            <person name="Peitsch M.C."/>
            <person name="Ivanov N.V."/>
        </authorList>
    </citation>
    <scope>NUCLEOTIDE SEQUENCE [LARGE SCALE GENOMIC DNA]</scope>
</reference>
<keyword evidence="1" id="KW-1185">Reference proteome</keyword>
<dbReference type="Proteomes" id="UP000790787">
    <property type="component" value="Chromosome 11"/>
</dbReference>
<gene>
    <name evidence="2" type="primary">LOC142165955</name>
</gene>
<evidence type="ECO:0000313" key="1">
    <source>
        <dbReference type="Proteomes" id="UP000790787"/>
    </source>
</evidence>
<proteinExistence type="predicted"/>
<accession>A0AC58S636</accession>
<dbReference type="RefSeq" id="XP_075080447.1">
    <property type="nucleotide sequence ID" value="XM_075224346.1"/>
</dbReference>
<protein>
    <submittedName>
        <fullName evidence="2">Uncharacterized protein LOC142165955</fullName>
    </submittedName>
</protein>
<evidence type="ECO:0000313" key="2">
    <source>
        <dbReference type="RefSeq" id="XP_075080447.1"/>
    </source>
</evidence>
<organism evidence="1 2">
    <name type="scientific">Nicotiana tabacum</name>
    <name type="common">Common tobacco</name>
    <dbReference type="NCBI Taxonomy" id="4097"/>
    <lineage>
        <taxon>Eukaryota</taxon>
        <taxon>Viridiplantae</taxon>
        <taxon>Streptophyta</taxon>
        <taxon>Embryophyta</taxon>
        <taxon>Tracheophyta</taxon>
        <taxon>Spermatophyta</taxon>
        <taxon>Magnoliopsida</taxon>
        <taxon>eudicotyledons</taxon>
        <taxon>Gunneridae</taxon>
        <taxon>Pentapetalae</taxon>
        <taxon>asterids</taxon>
        <taxon>lamiids</taxon>
        <taxon>Solanales</taxon>
        <taxon>Solanaceae</taxon>
        <taxon>Nicotianoideae</taxon>
        <taxon>Nicotianeae</taxon>
        <taxon>Nicotiana</taxon>
    </lineage>
</organism>
<reference evidence="2" key="2">
    <citation type="submission" date="2025-08" db="UniProtKB">
        <authorList>
            <consortium name="RefSeq"/>
        </authorList>
    </citation>
    <scope>IDENTIFICATION</scope>
    <source>
        <tissue evidence="2">Leaf</tissue>
    </source>
</reference>
<sequence length="193" mass="22025">MIANESVDYLLRMKKRGVACKLDLEKAYDHVNWSCLLSILRQMNFGYTWIDGSIFSRMLMKAEKLGWIKGMHFGRFGDNRVTVSHILYADDTLLFCEAEKEQILYLKGVLQVFEVVTGLRTNLAKSSIFSINADNTVEELATILGCKVEKFPTIYLGLPLGARKNDQNMWQGVLDRCANKLVPWKKQYLSMGG</sequence>